<organism evidence="1 2">
    <name type="scientific">Phycisphaera mikurensis (strain NBRC 102666 / KCTC 22515 / FYK2301M01)</name>
    <dbReference type="NCBI Taxonomy" id="1142394"/>
    <lineage>
        <taxon>Bacteria</taxon>
        <taxon>Pseudomonadati</taxon>
        <taxon>Planctomycetota</taxon>
        <taxon>Phycisphaerae</taxon>
        <taxon>Phycisphaerales</taxon>
        <taxon>Phycisphaeraceae</taxon>
        <taxon>Phycisphaera</taxon>
    </lineage>
</organism>
<gene>
    <name evidence="1" type="ordered locus">PSMK_25330</name>
</gene>
<accession>I0IHF4</accession>
<dbReference type="EMBL" id="AP012338">
    <property type="protein sequence ID" value="BAM04692.1"/>
    <property type="molecule type" value="Genomic_DNA"/>
</dbReference>
<protein>
    <recommendedName>
        <fullName evidence="3">BioF2-like acetyltransferase domain-containing protein</fullName>
    </recommendedName>
</protein>
<evidence type="ECO:0000313" key="2">
    <source>
        <dbReference type="Proteomes" id="UP000007881"/>
    </source>
</evidence>
<evidence type="ECO:0000313" key="1">
    <source>
        <dbReference type="EMBL" id="BAM04692.1"/>
    </source>
</evidence>
<dbReference type="RefSeq" id="WP_014437905.1">
    <property type="nucleotide sequence ID" value="NC_017080.1"/>
</dbReference>
<dbReference type="STRING" id="1142394.PSMK_25330"/>
<keyword evidence="2" id="KW-1185">Reference proteome</keyword>
<dbReference type="OrthoDB" id="9805924at2"/>
<dbReference type="Proteomes" id="UP000007881">
    <property type="component" value="Chromosome"/>
</dbReference>
<dbReference type="HOGENOM" id="CLU_048109_0_1_0"/>
<dbReference type="AlphaFoldDB" id="I0IHF4"/>
<evidence type="ECO:0008006" key="3">
    <source>
        <dbReference type="Google" id="ProtNLM"/>
    </source>
</evidence>
<dbReference type="KEGG" id="phm:PSMK_25330"/>
<reference evidence="1 2" key="1">
    <citation type="submission" date="2012-02" db="EMBL/GenBank/DDBJ databases">
        <title>Complete genome sequence of Phycisphaera mikurensis NBRC 102666.</title>
        <authorList>
            <person name="Ankai A."/>
            <person name="Hosoyama A."/>
            <person name="Terui Y."/>
            <person name="Sekine M."/>
            <person name="Fukai R."/>
            <person name="Kato Y."/>
            <person name="Nakamura S."/>
            <person name="Yamada-Narita S."/>
            <person name="Kawakoshi A."/>
            <person name="Fukunaga Y."/>
            <person name="Yamazaki S."/>
            <person name="Fujita N."/>
        </authorList>
    </citation>
    <scope>NUCLEOTIDE SEQUENCE [LARGE SCALE GENOMIC DNA]</scope>
    <source>
        <strain evidence="2">NBRC 102666 / KCTC 22515 / FYK2301M01</strain>
    </source>
</reference>
<proteinExistence type="predicted"/>
<sequence length="292" mass="33059">MGSSSRRRNDPAHTARVAARMEIDRGLIQAWGGVREKEEDGWLMRFSQAYSRRGNAVYPLGEGVHPLEKKVSVVEKLYVSKKLRPIFRMNVYTPPGRFDKLLAENGYARVERTSVNTLDLTAPPRADLEEMLAPQVATGRVEGREELTRGWLDLTTRWRGAEGETTAAARPDLLRCFRHPVRYSLWMQGTQPRAAAVLCTDAGSRTAYVFDLTGDAATVAEAQGGDATRRSAEPGTDRRLLLVHGLAKSAREAGFHRLVVETDMEQTLGEELREHVSFEERYRYWFRAKMFF</sequence>
<name>I0IHF4_PHYMF</name>
<dbReference type="eggNOG" id="COG0456">
    <property type="taxonomic scope" value="Bacteria"/>
</dbReference>